<accession>A0A9W8NEQ8</accession>
<feature type="compositionally biased region" description="Low complexity" evidence="7">
    <location>
        <begin position="1"/>
        <end position="15"/>
    </location>
</feature>
<dbReference type="VEuPathDB" id="FungiDB:F4678DRAFT_412910"/>
<comment type="caution">
    <text evidence="8">The sequence shown here is derived from an EMBL/GenBank/DDBJ whole genome shotgun (WGS) entry which is preliminary data.</text>
</comment>
<feature type="region of interest" description="Disordered" evidence="7">
    <location>
        <begin position="1"/>
        <end position="117"/>
    </location>
</feature>
<evidence type="ECO:0000256" key="2">
    <source>
        <dbReference type="ARBA" id="ARBA00022574"/>
    </source>
</evidence>
<evidence type="ECO:0000256" key="3">
    <source>
        <dbReference type="ARBA" id="ARBA00022737"/>
    </source>
</evidence>
<name>A0A9W8NEQ8_9PEZI</name>
<dbReference type="InterPro" id="IPR015943">
    <property type="entry name" value="WD40/YVTN_repeat-like_dom_sf"/>
</dbReference>
<keyword evidence="9" id="KW-1185">Reference proteome</keyword>
<dbReference type="GO" id="GO:0005634">
    <property type="term" value="C:nucleus"/>
    <property type="evidence" value="ECO:0007669"/>
    <property type="project" value="TreeGrafter"/>
</dbReference>
<dbReference type="SMART" id="SM00320">
    <property type="entry name" value="WD40"/>
    <property type="match status" value="6"/>
</dbReference>
<dbReference type="AlphaFoldDB" id="A0A9W8NEQ8"/>
<reference evidence="8" key="1">
    <citation type="submission" date="2022-07" db="EMBL/GenBank/DDBJ databases">
        <title>Genome Sequence of Xylaria arbuscula.</title>
        <authorList>
            <person name="Buettner E."/>
        </authorList>
    </citation>
    <scope>NUCLEOTIDE SEQUENCE</scope>
    <source>
        <strain evidence="8">VT107</strain>
    </source>
</reference>
<feature type="compositionally biased region" description="Polar residues" evidence="7">
    <location>
        <begin position="348"/>
        <end position="360"/>
    </location>
</feature>
<dbReference type="PANTHER" id="PTHR22852:SF0">
    <property type="entry name" value="DENTICLELESS PROTEIN HOMOLOG"/>
    <property type="match status" value="1"/>
</dbReference>
<dbReference type="PROSITE" id="PS00678">
    <property type="entry name" value="WD_REPEATS_1"/>
    <property type="match status" value="2"/>
</dbReference>
<keyword evidence="4" id="KW-0833">Ubl conjugation pathway</keyword>
<feature type="repeat" description="WD" evidence="6">
    <location>
        <begin position="303"/>
        <end position="347"/>
    </location>
</feature>
<dbReference type="InterPro" id="IPR001680">
    <property type="entry name" value="WD40_rpt"/>
</dbReference>
<dbReference type="PROSITE" id="PS50082">
    <property type="entry name" value="WD_REPEATS_2"/>
    <property type="match status" value="3"/>
</dbReference>
<evidence type="ECO:0008006" key="10">
    <source>
        <dbReference type="Google" id="ProtNLM"/>
    </source>
</evidence>
<dbReference type="PROSITE" id="PS50294">
    <property type="entry name" value="WD_REPEATS_REGION"/>
    <property type="match status" value="1"/>
</dbReference>
<evidence type="ECO:0000313" key="9">
    <source>
        <dbReference type="Proteomes" id="UP001148614"/>
    </source>
</evidence>
<evidence type="ECO:0000256" key="7">
    <source>
        <dbReference type="SAM" id="MobiDB-lite"/>
    </source>
</evidence>
<dbReference type="GO" id="GO:0030674">
    <property type="term" value="F:protein-macromolecule adaptor activity"/>
    <property type="evidence" value="ECO:0007669"/>
    <property type="project" value="TreeGrafter"/>
</dbReference>
<evidence type="ECO:0000256" key="5">
    <source>
        <dbReference type="ARBA" id="ARBA00038344"/>
    </source>
</evidence>
<dbReference type="Proteomes" id="UP001148614">
    <property type="component" value="Unassembled WGS sequence"/>
</dbReference>
<protein>
    <recommendedName>
        <fullName evidence="10">Anaphase-promoting complex subunit 4 WD40 domain-containing protein</fullName>
    </recommendedName>
</protein>
<proteinExistence type="inferred from homology"/>
<keyword evidence="2 6" id="KW-0853">WD repeat</keyword>
<feature type="region of interest" description="Disordered" evidence="7">
    <location>
        <begin position="348"/>
        <end position="371"/>
    </location>
</feature>
<feature type="region of interest" description="Disordered" evidence="7">
    <location>
        <begin position="133"/>
        <end position="159"/>
    </location>
</feature>
<comment type="pathway">
    <text evidence="1">Protein modification; protein ubiquitination.</text>
</comment>
<keyword evidence="3" id="KW-0677">Repeat</keyword>
<dbReference type="Gene3D" id="2.130.10.10">
    <property type="entry name" value="YVTN repeat-like/Quinoprotein amine dehydrogenase"/>
    <property type="match status" value="3"/>
</dbReference>
<dbReference type="InterPro" id="IPR051865">
    <property type="entry name" value="WD-repeat_CDT2_adapter"/>
</dbReference>
<organism evidence="8 9">
    <name type="scientific">Xylaria arbuscula</name>
    <dbReference type="NCBI Taxonomy" id="114810"/>
    <lineage>
        <taxon>Eukaryota</taxon>
        <taxon>Fungi</taxon>
        <taxon>Dikarya</taxon>
        <taxon>Ascomycota</taxon>
        <taxon>Pezizomycotina</taxon>
        <taxon>Sordariomycetes</taxon>
        <taxon>Xylariomycetidae</taxon>
        <taxon>Xylariales</taxon>
        <taxon>Xylariaceae</taxon>
        <taxon>Xylaria</taxon>
    </lineage>
</organism>
<feature type="region of interest" description="Disordered" evidence="7">
    <location>
        <begin position="384"/>
        <end position="409"/>
    </location>
</feature>
<dbReference type="InterPro" id="IPR036322">
    <property type="entry name" value="WD40_repeat_dom_sf"/>
</dbReference>
<evidence type="ECO:0000256" key="1">
    <source>
        <dbReference type="ARBA" id="ARBA00004906"/>
    </source>
</evidence>
<gene>
    <name evidence="8" type="ORF">NPX13_g5128</name>
</gene>
<dbReference type="SUPFAM" id="SSF50978">
    <property type="entry name" value="WD40 repeat-like"/>
    <property type="match status" value="1"/>
</dbReference>
<dbReference type="EMBL" id="JANPWZ010000784">
    <property type="protein sequence ID" value="KAJ3572205.1"/>
    <property type="molecule type" value="Genomic_DNA"/>
</dbReference>
<dbReference type="Pfam" id="PF00400">
    <property type="entry name" value="WD40"/>
    <property type="match status" value="3"/>
</dbReference>
<evidence type="ECO:0000313" key="8">
    <source>
        <dbReference type="EMBL" id="KAJ3572205.1"/>
    </source>
</evidence>
<feature type="compositionally biased region" description="Acidic residues" evidence="7">
    <location>
        <begin position="136"/>
        <end position="145"/>
    </location>
</feature>
<feature type="repeat" description="WD" evidence="6">
    <location>
        <begin position="649"/>
        <end position="680"/>
    </location>
</feature>
<evidence type="ECO:0000256" key="4">
    <source>
        <dbReference type="ARBA" id="ARBA00022786"/>
    </source>
</evidence>
<evidence type="ECO:0000256" key="6">
    <source>
        <dbReference type="PROSITE-ProRule" id="PRU00221"/>
    </source>
</evidence>
<comment type="similarity">
    <text evidence="5">Belongs to the WD repeat cdt2 family.</text>
</comment>
<feature type="repeat" description="WD" evidence="6">
    <location>
        <begin position="261"/>
        <end position="302"/>
    </location>
</feature>
<feature type="compositionally biased region" description="Polar residues" evidence="7">
    <location>
        <begin position="61"/>
        <end position="71"/>
    </location>
</feature>
<dbReference type="GO" id="GO:0043161">
    <property type="term" value="P:proteasome-mediated ubiquitin-dependent protein catabolic process"/>
    <property type="evidence" value="ECO:0007669"/>
    <property type="project" value="TreeGrafter"/>
</dbReference>
<dbReference type="InterPro" id="IPR019775">
    <property type="entry name" value="WD40_repeat_CS"/>
</dbReference>
<sequence length="740" mass="81614">MDSPLSNENSLLLSPPRHRSGRERKDPSITPRKFKRFFTPRSRVPSQTSPARKALHDLGASTINQRYQTPAPSSPLKPLFEEEELELPPSRLSKRRKIQHTPESSPIRPSPIGTSHHFEAGLLSPIRSLSSSQEICESDDDYSDDEISKPSYPPKRLLPLVNRGVSGQLAQRELGGLPRAGHAYMSYPAADWRIDTASFYSQPHDAHNCTSHEGPGQCIPFCTATCHRSGMVAIGDEEGRVRLLDSASNSTKTFNDIHLSFTAHTNAVIDLDFSNDDYLLATASGDQTGQVIDMMTQSPVAYLGQHTASLKQIRFQPGQSNSSVLATSSRDGSVQIWDLRCSRPMQDFQTSETRNTNLSFRSPPPPPKRGCTINSFYHAHARTSRQLRQSASIGPGDTPSRREIPSRSNDVSVTTLQFLPAGQEHLLLTACEADASIKLWDIRSIHSSRNKVPSPLSVTAAPESHNHWRPFGVSSLALGTDASRLYALCKDNTVYAYSTAHLILGHAPELSCRNGEPPRRRHNAVTQQGLGPLYGFRHSSFLASSFYIKCAVRPARDGRSELLAVGSNDSCAVLFPTQERYFQEELSDMMSNLSLDNSTIATTASSAPSSTKRSVDGVRRPLFRTNSSTNLSARLKDNIPIIRMGTPLVRGHEREVGAVAWTNEGKLITVGDDYNIRCWSEDRERARDLRTGGETGGRRLGLWLGRDLALTGISKTTRKIDPILLPRNIPPKGETQQGSD</sequence>
<dbReference type="PANTHER" id="PTHR22852">
    <property type="entry name" value="LETHAL 2 DENTICLELESS PROTEIN RETINOIC ACID-REGULATED NUCLEAR MATRIX-ASSOCIATED PROTEIN"/>
    <property type="match status" value="1"/>
</dbReference>